<name>A0ABW0AZC7_9ACTN</name>
<sequence>MSKEGLRRLGLPESALKERVSYLTLGLLATGAGCFLSDPQLDYECLDVTILGSGPHQRRRPRFDVQIKASSVGGAVRALAGGDFAISLPRDQYENLRAPAFVPIKFVAHIFPRGTDIPQVMTDGDRMVLDGIMLRSDPHDWRPLPSGQESGTVHLRREDVFDSEYIQSEIKILGDGGGR</sequence>
<dbReference type="Proteomes" id="UP001596208">
    <property type="component" value="Unassembled WGS sequence"/>
</dbReference>
<protein>
    <submittedName>
        <fullName evidence="1">Uncharacterized protein</fullName>
    </submittedName>
</protein>
<dbReference type="RefSeq" id="WP_381821950.1">
    <property type="nucleotide sequence ID" value="NZ_JBHSKI010000001.1"/>
</dbReference>
<dbReference type="EMBL" id="JBHSKI010000001">
    <property type="protein sequence ID" value="MFC5170022.1"/>
    <property type="molecule type" value="Genomic_DNA"/>
</dbReference>
<reference evidence="2" key="1">
    <citation type="journal article" date="2019" name="Int. J. Syst. Evol. Microbiol.">
        <title>The Global Catalogue of Microorganisms (GCM) 10K type strain sequencing project: providing services to taxonomists for standard genome sequencing and annotation.</title>
        <authorList>
            <consortium name="The Broad Institute Genomics Platform"/>
            <consortium name="The Broad Institute Genome Sequencing Center for Infectious Disease"/>
            <person name="Wu L."/>
            <person name="Ma J."/>
        </authorList>
    </citation>
    <scope>NUCLEOTIDE SEQUENCE [LARGE SCALE GENOMIC DNA]</scope>
    <source>
        <strain evidence="2">CGMCC 4.1721</strain>
    </source>
</reference>
<organism evidence="1 2">
    <name type="scientific">Streptomyces mutomycini</name>
    <dbReference type="NCBI Taxonomy" id="284036"/>
    <lineage>
        <taxon>Bacteria</taxon>
        <taxon>Bacillati</taxon>
        <taxon>Actinomycetota</taxon>
        <taxon>Actinomycetes</taxon>
        <taxon>Kitasatosporales</taxon>
        <taxon>Streptomycetaceae</taxon>
        <taxon>Streptomyces</taxon>
    </lineage>
</organism>
<gene>
    <name evidence="1" type="ORF">ACFPRK_05310</name>
</gene>
<accession>A0ABW0AZC7</accession>
<evidence type="ECO:0000313" key="2">
    <source>
        <dbReference type="Proteomes" id="UP001596208"/>
    </source>
</evidence>
<proteinExistence type="predicted"/>
<keyword evidence="2" id="KW-1185">Reference proteome</keyword>
<evidence type="ECO:0000313" key="1">
    <source>
        <dbReference type="EMBL" id="MFC5170022.1"/>
    </source>
</evidence>
<comment type="caution">
    <text evidence="1">The sequence shown here is derived from an EMBL/GenBank/DDBJ whole genome shotgun (WGS) entry which is preliminary data.</text>
</comment>
<dbReference type="PROSITE" id="PS51257">
    <property type="entry name" value="PROKAR_LIPOPROTEIN"/>
    <property type="match status" value="1"/>
</dbReference>